<sequence>MPFSLHFSPTPLITAPSPLSKPFFLVPYYHTLHAPKSPLCSSMEHALTHQGKQEAFDRRPEDSQTLPLGLRRDAMPSHVAVIMDGNRRWARLRDLPVRSGYEAGVESLRKIVEICCKWGIKVLSVFAFSSDNWFRPKVEVEFLMSLFERGMQEDTGIFFRENIRISVIGDLTKLPKALQELMVNLEEATKNNTRFQLIVAVSYSGHYDVVQACQRLALKAKCGLIEPSDINVSLMEQELETNCTEFPHPDLLIRTSGEFRISNFMLWQLAYTELFFAQSLWPDFGEAEFLKALLAFQQRQRRYGNQLAQSIYFAVQSGKKLNVMSLELEVDRKRGSTLERPPT</sequence>
<proteinExistence type="inferred from homology"/>
<dbReference type="PROSITE" id="PS01066">
    <property type="entry name" value="UPP_SYNTHASE"/>
    <property type="match status" value="1"/>
</dbReference>
<evidence type="ECO:0000313" key="7">
    <source>
        <dbReference type="Proteomes" id="UP000593572"/>
    </source>
</evidence>
<evidence type="ECO:0000256" key="5">
    <source>
        <dbReference type="RuleBase" id="RU363018"/>
    </source>
</evidence>
<keyword evidence="7" id="KW-1185">Reference proteome</keyword>
<dbReference type="GO" id="GO:0016094">
    <property type="term" value="P:polyprenol biosynthetic process"/>
    <property type="evidence" value="ECO:0007669"/>
    <property type="project" value="TreeGrafter"/>
</dbReference>
<accession>A0A7J8M1H1</accession>
<dbReference type="Proteomes" id="UP000593572">
    <property type="component" value="Unassembled WGS sequence"/>
</dbReference>
<dbReference type="GO" id="GO:0009570">
    <property type="term" value="C:chloroplast stroma"/>
    <property type="evidence" value="ECO:0007669"/>
    <property type="project" value="TreeGrafter"/>
</dbReference>
<dbReference type="AlphaFoldDB" id="A0A7J8M1H1"/>
<dbReference type="GO" id="GO:0009409">
    <property type="term" value="P:response to cold"/>
    <property type="evidence" value="ECO:0007669"/>
    <property type="project" value="TreeGrafter"/>
</dbReference>
<dbReference type="FunFam" id="3.40.1180.10:FF:000001">
    <property type="entry name" value="(2E,6E)-farnesyl-diphosphate-specific ditrans,polycis-undecaprenyl-diphosphate synthase"/>
    <property type="match status" value="1"/>
</dbReference>
<evidence type="ECO:0000256" key="2">
    <source>
        <dbReference type="ARBA" id="ARBA00004922"/>
    </source>
</evidence>
<dbReference type="GO" id="GO:0045547">
    <property type="term" value="F:ditrans,polycis-polyprenyl diphosphate synthase [(2E,6E)-farnesyl diphosphate specific] activity"/>
    <property type="evidence" value="ECO:0007669"/>
    <property type="project" value="TreeGrafter"/>
</dbReference>
<dbReference type="CDD" id="cd00475">
    <property type="entry name" value="Cis_IPPS"/>
    <property type="match status" value="1"/>
</dbReference>
<dbReference type="SUPFAM" id="SSF64005">
    <property type="entry name" value="Undecaprenyl diphosphate synthase"/>
    <property type="match status" value="1"/>
</dbReference>
<comment type="function">
    <text evidence="1">Catalyzes cis-prenyl chain elongation to produce the polyprenyl backbone of dolichol, a glycosyl carrier-lipid required for the biosynthesis of several classes of glycoprotein.</text>
</comment>
<dbReference type="HAMAP" id="MF_01139">
    <property type="entry name" value="ISPT"/>
    <property type="match status" value="1"/>
</dbReference>
<dbReference type="Pfam" id="PF01255">
    <property type="entry name" value="Prenyltransf"/>
    <property type="match status" value="1"/>
</dbReference>
<dbReference type="InterPro" id="IPR001441">
    <property type="entry name" value="UPP_synth-like"/>
</dbReference>
<comment type="similarity">
    <text evidence="3 5">Belongs to the UPP synthase family.</text>
</comment>
<comment type="caution">
    <text evidence="6">The sequence shown here is derived from an EMBL/GenBank/DDBJ whole genome shotgun (WGS) entry which is preliminary data.</text>
</comment>
<dbReference type="EMBL" id="JABEZX010000006">
    <property type="protein sequence ID" value="MBA0558568.1"/>
    <property type="molecule type" value="Genomic_DNA"/>
</dbReference>
<comment type="pathway">
    <text evidence="2">Protein modification; protein glycosylation.</text>
</comment>
<dbReference type="UniPathway" id="UPA00378"/>
<dbReference type="InterPro" id="IPR036424">
    <property type="entry name" value="UPP_synth-like_sf"/>
</dbReference>
<protein>
    <recommendedName>
        <fullName evidence="5">Alkyl transferase</fullName>
        <ecNumber evidence="5">2.5.1.-</ecNumber>
    </recommendedName>
</protein>
<dbReference type="NCBIfam" id="TIGR00055">
    <property type="entry name" value="uppS"/>
    <property type="match status" value="1"/>
</dbReference>
<evidence type="ECO:0000313" key="6">
    <source>
        <dbReference type="EMBL" id="MBA0558568.1"/>
    </source>
</evidence>
<dbReference type="EC" id="2.5.1.-" evidence="5"/>
<name>A0A7J8M1H1_9ROSI</name>
<feature type="non-terminal residue" evidence="6">
    <location>
        <position position="1"/>
    </location>
</feature>
<organism evidence="6 7">
    <name type="scientific">Gossypium lobatum</name>
    <dbReference type="NCBI Taxonomy" id="34289"/>
    <lineage>
        <taxon>Eukaryota</taxon>
        <taxon>Viridiplantae</taxon>
        <taxon>Streptophyta</taxon>
        <taxon>Embryophyta</taxon>
        <taxon>Tracheophyta</taxon>
        <taxon>Spermatophyta</taxon>
        <taxon>Magnoliopsida</taxon>
        <taxon>eudicotyledons</taxon>
        <taxon>Gunneridae</taxon>
        <taxon>Pentapetalae</taxon>
        <taxon>rosids</taxon>
        <taxon>malvids</taxon>
        <taxon>Malvales</taxon>
        <taxon>Malvaceae</taxon>
        <taxon>Malvoideae</taxon>
        <taxon>Gossypium</taxon>
    </lineage>
</organism>
<dbReference type="Gene3D" id="3.40.1180.10">
    <property type="entry name" value="Decaprenyl diphosphate synthase-like"/>
    <property type="match status" value="1"/>
</dbReference>
<dbReference type="PANTHER" id="PTHR10291:SF17">
    <property type="entry name" value="ALKYL TRANSFERASE"/>
    <property type="match status" value="1"/>
</dbReference>
<dbReference type="GO" id="GO:0009668">
    <property type="term" value="P:plastid membrane organization"/>
    <property type="evidence" value="ECO:0007669"/>
    <property type="project" value="TreeGrafter"/>
</dbReference>
<evidence type="ECO:0000256" key="4">
    <source>
        <dbReference type="ARBA" id="ARBA00022679"/>
    </source>
</evidence>
<keyword evidence="4 5" id="KW-0808">Transferase</keyword>
<evidence type="ECO:0000256" key="1">
    <source>
        <dbReference type="ARBA" id="ARBA00002674"/>
    </source>
</evidence>
<reference evidence="6 7" key="1">
    <citation type="journal article" date="2019" name="Genome Biol. Evol.">
        <title>Insights into the evolution of the New World diploid cottons (Gossypium, subgenus Houzingenia) based on genome sequencing.</title>
        <authorList>
            <person name="Grover C.E."/>
            <person name="Arick M.A. 2nd"/>
            <person name="Thrash A."/>
            <person name="Conover J.L."/>
            <person name="Sanders W.S."/>
            <person name="Peterson D.G."/>
            <person name="Frelichowski J.E."/>
            <person name="Scheffler J.A."/>
            <person name="Scheffler B.E."/>
            <person name="Wendel J.F."/>
        </authorList>
    </citation>
    <scope>NUCLEOTIDE SEQUENCE [LARGE SCALE GENOMIC DNA]</scope>
    <source>
        <strain evidence="6">157</strain>
        <tissue evidence="6">Leaf</tissue>
    </source>
</reference>
<dbReference type="PANTHER" id="PTHR10291">
    <property type="entry name" value="DEHYDRODOLICHYL DIPHOSPHATE SYNTHASE FAMILY MEMBER"/>
    <property type="match status" value="1"/>
</dbReference>
<evidence type="ECO:0000256" key="3">
    <source>
        <dbReference type="ARBA" id="ARBA00005432"/>
    </source>
</evidence>
<dbReference type="InterPro" id="IPR018520">
    <property type="entry name" value="UPP_synth-like_CS"/>
</dbReference>
<gene>
    <name evidence="6" type="ORF">Golob_015581</name>
</gene>